<evidence type="ECO:0000256" key="4">
    <source>
        <dbReference type="ARBA" id="ARBA00023319"/>
    </source>
</evidence>
<dbReference type="PANTHER" id="PTHR11860">
    <property type="entry name" value="POLYMERIC-IMMUNOGLOBULIN RECEPTOR"/>
    <property type="match status" value="1"/>
</dbReference>
<feature type="region of interest" description="Disordered" evidence="5">
    <location>
        <begin position="130"/>
        <end position="168"/>
    </location>
</feature>
<evidence type="ECO:0000256" key="2">
    <source>
        <dbReference type="ARBA" id="ARBA00022692"/>
    </source>
</evidence>
<evidence type="ECO:0000313" key="8">
    <source>
        <dbReference type="Proteomes" id="UP000579812"/>
    </source>
</evidence>
<dbReference type="PROSITE" id="PS50835">
    <property type="entry name" value="IG_LIKE"/>
    <property type="match status" value="1"/>
</dbReference>
<reference evidence="7 8" key="1">
    <citation type="submission" date="2020-04" db="EMBL/GenBank/DDBJ databases">
        <title>Chromosome-level genome assembly of a cyprinid fish Onychostoma macrolepis by integration of Nanopore Sequencing, Bionano and Hi-C technology.</title>
        <authorList>
            <person name="Wang D."/>
        </authorList>
    </citation>
    <scope>NUCLEOTIDE SEQUENCE [LARGE SCALE GENOMIC DNA]</scope>
    <source>
        <strain evidence="7">SWU-2019</strain>
        <tissue evidence="7">Muscle</tissue>
    </source>
</reference>
<dbReference type="InterPro" id="IPR036179">
    <property type="entry name" value="Ig-like_dom_sf"/>
</dbReference>
<feature type="compositionally biased region" description="Low complexity" evidence="5">
    <location>
        <begin position="135"/>
        <end position="145"/>
    </location>
</feature>
<dbReference type="SUPFAM" id="SSF48726">
    <property type="entry name" value="Immunoglobulin"/>
    <property type="match status" value="1"/>
</dbReference>
<name>A0A7J6BR65_9TELE</name>
<dbReference type="SMART" id="SM00409">
    <property type="entry name" value="IG"/>
    <property type="match status" value="1"/>
</dbReference>
<dbReference type="InterPro" id="IPR007110">
    <property type="entry name" value="Ig-like_dom"/>
</dbReference>
<accession>A0A7J6BR65</accession>
<feature type="compositionally biased region" description="Polar residues" evidence="5">
    <location>
        <begin position="146"/>
        <end position="168"/>
    </location>
</feature>
<protein>
    <recommendedName>
        <fullName evidence="6">Ig-like domain-containing protein</fullName>
    </recommendedName>
</protein>
<organism evidence="7 8">
    <name type="scientific">Onychostoma macrolepis</name>
    <dbReference type="NCBI Taxonomy" id="369639"/>
    <lineage>
        <taxon>Eukaryota</taxon>
        <taxon>Metazoa</taxon>
        <taxon>Chordata</taxon>
        <taxon>Craniata</taxon>
        <taxon>Vertebrata</taxon>
        <taxon>Euteleostomi</taxon>
        <taxon>Actinopterygii</taxon>
        <taxon>Neopterygii</taxon>
        <taxon>Teleostei</taxon>
        <taxon>Ostariophysi</taxon>
        <taxon>Cypriniformes</taxon>
        <taxon>Cyprinidae</taxon>
        <taxon>Acrossocheilinae</taxon>
        <taxon>Onychostoma</taxon>
    </lineage>
</organism>
<dbReference type="EMBL" id="JAAMOB010000024">
    <property type="protein sequence ID" value="KAF4096142.1"/>
    <property type="molecule type" value="Genomic_DNA"/>
</dbReference>
<keyword evidence="8" id="KW-1185">Reference proteome</keyword>
<proteinExistence type="predicted"/>
<evidence type="ECO:0000259" key="6">
    <source>
        <dbReference type="PROSITE" id="PS50835"/>
    </source>
</evidence>
<gene>
    <name evidence="7" type="ORF">G5714_023745</name>
</gene>
<dbReference type="AlphaFoldDB" id="A0A7J6BR65"/>
<dbReference type="Gene3D" id="2.60.40.10">
    <property type="entry name" value="Immunoglobulins"/>
    <property type="match status" value="1"/>
</dbReference>
<dbReference type="InterPro" id="IPR003599">
    <property type="entry name" value="Ig_sub"/>
</dbReference>
<keyword evidence="2" id="KW-0812">Transmembrane</keyword>
<dbReference type="GO" id="GO:0004888">
    <property type="term" value="F:transmembrane signaling receptor activity"/>
    <property type="evidence" value="ECO:0007669"/>
    <property type="project" value="TreeGrafter"/>
</dbReference>
<dbReference type="Pfam" id="PF00047">
    <property type="entry name" value="ig"/>
    <property type="match status" value="1"/>
</dbReference>
<evidence type="ECO:0000256" key="3">
    <source>
        <dbReference type="ARBA" id="ARBA00023136"/>
    </source>
</evidence>
<dbReference type="GO" id="GO:0005886">
    <property type="term" value="C:plasma membrane"/>
    <property type="evidence" value="ECO:0007669"/>
    <property type="project" value="TreeGrafter"/>
</dbReference>
<dbReference type="InterPro" id="IPR050671">
    <property type="entry name" value="CD300_family_receptors"/>
</dbReference>
<keyword evidence="3" id="KW-0472">Membrane</keyword>
<dbReference type="PANTHER" id="PTHR11860:SF87">
    <property type="entry name" value="CMRF35-LIKE MOLECULE 8"/>
    <property type="match status" value="1"/>
</dbReference>
<comment type="subcellular location">
    <subcellularLocation>
        <location evidence="1">Membrane</location>
    </subcellularLocation>
</comment>
<evidence type="ECO:0000256" key="1">
    <source>
        <dbReference type="ARBA" id="ARBA00004370"/>
    </source>
</evidence>
<dbReference type="InterPro" id="IPR013151">
    <property type="entry name" value="Immunoglobulin_dom"/>
</dbReference>
<dbReference type="Proteomes" id="UP000579812">
    <property type="component" value="Unassembled WGS sequence"/>
</dbReference>
<comment type="caution">
    <text evidence="7">The sequence shown here is derived from an EMBL/GenBank/DDBJ whole genome shotgun (WGS) entry which is preliminary data.</text>
</comment>
<dbReference type="InterPro" id="IPR013783">
    <property type="entry name" value="Ig-like_fold"/>
</dbReference>
<keyword evidence="4" id="KW-0393">Immunoglobulin domain</keyword>
<evidence type="ECO:0000256" key="5">
    <source>
        <dbReference type="SAM" id="MobiDB-lite"/>
    </source>
</evidence>
<feature type="domain" description="Ig-like" evidence="6">
    <location>
        <begin position="19"/>
        <end position="129"/>
    </location>
</feature>
<evidence type="ECO:0000313" key="7">
    <source>
        <dbReference type="EMBL" id="KAF4096142.1"/>
    </source>
</evidence>
<sequence length="168" mass="18543">MRNIQQNQSGTYWCGIDGPKSHIKNEFNLKVTAGIAGLYVQDQMLAGFEAGSVTVSCRYHLPKKTDISWCKLAGKCVSKPGGLLDEASVEIRNSNGVLTVSMSRLKKENTGWYWCSVRDPQMPVHITVSKREETTTTSTTTPETTCSQWRSTGSVKSTESFTSAQTPR</sequence>